<comment type="catalytic activity">
    <reaction evidence="11">
        <text>[GlcNAc-(1-&gt;4)-Mur2Ac(oyl-L-Ala-gamma-D-Glu-L-Lys-D-Ala-D-Ala)](n)-di-trans,octa-cis-undecaprenyl diphosphate + beta-D-GlcNAc-(1-&gt;4)-Mur2Ac(oyl-L-Ala-gamma-D-Glu-L-Lys-D-Ala-D-Ala)-di-trans,octa-cis-undecaprenyl diphosphate = [GlcNAc-(1-&gt;4)-Mur2Ac(oyl-L-Ala-gamma-D-Glu-L-Lys-D-Ala-D-Ala)](n+1)-di-trans,octa-cis-undecaprenyl diphosphate + di-trans,octa-cis-undecaprenyl diphosphate + H(+)</text>
        <dbReference type="Rhea" id="RHEA:23708"/>
        <dbReference type="Rhea" id="RHEA-COMP:9602"/>
        <dbReference type="Rhea" id="RHEA-COMP:9603"/>
        <dbReference type="ChEBI" id="CHEBI:15378"/>
        <dbReference type="ChEBI" id="CHEBI:58405"/>
        <dbReference type="ChEBI" id="CHEBI:60033"/>
        <dbReference type="ChEBI" id="CHEBI:78435"/>
        <dbReference type="EC" id="2.4.99.28"/>
    </reaction>
</comment>
<evidence type="ECO:0000256" key="3">
    <source>
        <dbReference type="ARBA" id="ARBA00022676"/>
    </source>
</evidence>
<evidence type="ECO:0000256" key="9">
    <source>
        <dbReference type="ARBA" id="ARBA00023136"/>
    </source>
</evidence>
<dbReference type="OrthoDB" id="9766909at2"/>
<evidence type="ECO:0000256" key="5">
    <source>
        <dbReference type="ARBA" id="ARBA00022692"/>
    </source>
</evidence>
<keyword evidence="1 11" id="KW-1003">Cell membrane</keyword>
<dbReference type="EMBL" id="RDQO01000008">
    <property type="protein sequence ID" value="RMX02569.1"/>
    <property type="molecule type" value="Genomic_DNA"/>
</dbReference>
<keyword evidence="7 11" id="KW-0573">Peptidoglycan synthesis</keyword>
<evidence type="ECO:0000256" key="11">
    <source>
        <dbReference type="HAMAP-Rule" id="MF_00766"/>
    </source>
</evidence>
<evidence type="ECO:0000256" key="4">
    <source>
        <dbReference type="ARBA" id="ARBA00022679"/>
    </source>
</evidence>
<dbReference type="HAMAP" id="MF_00766">
    <property type="entry name" value="PGT_MtgA"/>
    <property type="match status" value="1"/>
</dbReference>
<dbReference type="EC" id="2.4.99.28" evidence="11"/>
<evidence type="ECO:0000256" key="2">
    <source>
        <dbReference type="ARBA" id="ARBA00022519"/>
    </source>
</evidence>
<evidence type="ECO:0000256" key="8">
    <source>
        <dbReference type="ARBA" id="ARBA00022989"/>
    </source>
</evidence>
<keyword evidence="3 11" id="KW-0328">Glycosyltransferase</keyword>
<dbReference type="Gene3D" id="1.10.3810.10">
    <property type="entry name" value="Biosynthetic peptidoglycan transglycosylase-like"/>
    <property type="match status" value="1"/>
</dbReference>
<keyword evidence="10 11" id="KW-0961">Cell wall biogenesis/degradation</keyword>
<evidence type="ECO:0000256" key="6">
    <source>
        <dbReference type="ARBA" id="ARBA00022960"/>
    </source>
</evidence>
<dbReference type="NCBIfam" id="TIGR02070">
    <property type="entry name" value="mono_pep_trsgly"/>
    <property type="match status" value="1"/>
</dbReference>
<evidence type="ECO:0000256" key="7">
    <source>
        <dbReference type="ARBA" id="ARBA00022984"/>
    </source>
</evidence>
<comment type="similarity">
    <text evidence="11">Belongs to the glycosyltransferase 51 family.</text>
</comment>
<accession>A0A3M6QJ83</accession>
<evidence type="ECO:0000256" key="1">
    <source>
        <dbReference type="ARBA" id="ARBA00022475"/>
    </source>
</evidence>
<dbReference type="GO" id="GO:0008360">
    <property type="term" value="P:regulation of cell shape"/>
    <property type="evidence" value="ECO:0007669"/>
    <property type="project" value="UniProtKB-KW"/>
</dbReference>
<gene>
    <name evidence="11" type="primary">mtgA</name>
    <name evidence="13" type="ORF">D8I35_18130</name>
</gene>
<keyword evidence="4 11" id="KW-0808">Transferase</keyword>
<dbReference type="Proteomes" id="UP000278006">
    <property type="component" value="Unassembled WGS sequence"/>
</dbReference>
<feature type="domain" description="Glycosyl transferase family 51" evidence="12">
    <location>
        <begin position="68"/>
        <end position="234"/>
    </location>
</feature>
<keyword evidence="14" id="KW-1185">Reference proteome</keyword>
<evidence type="ECO:0000313" key="14">
    <source>
        <dbReference type="Proteomes" id="UP000278006"/>
    </source>
</evidence>
<dbReference type="GO" id="GO:0016763">
    <property type="term" value="F:pentosyltransferase activity"/>
    <property type="evidence" value="ECO:0007669"/>
    <property type="project" value="InterPro"/>
</dbReference>
<dbReference type="GO" id="GO:0009274">
    <property type="term" value="C:peptidoglycan-based cell wall"/>
    <property type="evidence" value="ECO:0007669"/>
    <property type="project" value="InterPro"/>
</dbReference>
<sequence>MTGGGRSARSLPAAAGRWLVMVLLAVLSLQLFLLASIATLRWWQPPSTSFQRTAIWENLRDGRAIRWQHQNVAADAIADHARRAVVASEDSLFFAHRGADWQAIERAWQRNTRSEEDARIHGGSTITQQLAKNLFLSSERSLLRKGQELVLAWMLEWTLPKERILDIYLNQVEWGDGIYGIQAAARHYFKTGAARLGAEQAARLAVMLPQPRRLGQNPYSPYMQQRTRTIAARMGAVQIPAAQQD</sequence>
<dbReference type="GO" id="GO:0071555">
    <property type="term" value="P:cell wall organization"/>
    <property type="evidence" value="ECO:0007669"/>
    <property type="project" value="UniProtKB-KW"/>
</dbReference>
<dbReference type="Pfam" id="PF00912">
    <property type="entry name" value="Transgly"/>
    <property type="match status" value="1"/>
</dbReference>
<evidence type="ECO:0000256" key="10">
    <source>
        <dbReference type="ARBA" id="ARBA00023316"/>
    </source>
</evidence>
<comment type="pathway">
    <text evidence="11">Cell wall biogenesis; peptidoglycan biosynthesis.</text>
</comment>
<dbReference type="UniPathway" id="UPA00219"/>
<dbReference type="GO" id="GO:0008955">
    <property type="term" value="F:peptidoglycan glycosyltransferase activity"/>
    <property type="evidence" value="ECO:0007669"/>
    <property type="project" value="UniProtKB-UniRule"/>
</dbReference>
<keyword evidence="2 11" id="KW-0997">Cell inner membrane</keyword>
<comment type="caution">
    <text evidence="13">The sequence shown here is derived from an EMBL/GenBank/DDBJ whole genome shotgun (WGS) entry which is preliminary data.</text>
</comment>
<organism evidence="13 14">
    <name type="scientific">Corticibacter populi</name>
    <dbReference type="NCBI Taxonomy" id="1550736"/>
    <lineage>
        <taxon>Bacteria</taxon>
        <taxon>Pseudomonadati</taxon>
        <taxon>Pseudomonadota</taxon>
        <taxon>Betaproteobacteria</taxon>
        <taxon>Burkholderiales</taxon>
        <taxon>Comamonadaceae</taxon>
        <taxon>Corticibacter</taxon>
    </lineage>
</organism>
<keyword evidence="9 11" id="KW-0472">Membrane</keyword>
<dbReference type="PANTHER" id="PTHR30400:SF0">
    <property type="entry name" value="BIOSYNTHETIC PEPTIDOGLYCAN TRANSGLYCOSYLASE"/>
    <property type="match status" value="1"/>
</dbReference>
<keyword evidence="5 11" id="KW-0812">Transmembrane</keyword>
<dbReference type="RefSeq" id="WP_122231885.1">
    <property type="nucleotide sequence ID" value="NZ_RDQO01000008.1"/>
</dbReference>
<dbReference type="AlphaFoldDB" id="A0A3M6QJ83"/>
<protein>
    <recommendedName>
        <fullName evidence="11">Biosynthetic peptidoglycan transglycosylase</fullName>
        <ecNumber evidence="11">2.4.99.28</ecNumber>
    </recommendedName>
    <alternativeName>
        <fullName evidence="11">Glycan polymerase</fullName>
    </alternativeName>
    <alternativeName>
        <fullName evidence="11">Peptidoglycan glycosyltransferase MtgA</fullName>
        <shortName evidence="11">PGT</shortName>
    </alternativeName>
</protein>
<dbReference type="InterPro" id="IPR011812">
    <property type="entry name" value="Pep_trsgly"/>
</dbReference>
<keyword evidence="6 11" id="KW-0133">Cell shape</keyword>
<keyword evidence="8 11" id="KW-1133">Transmembrane helix</keyword>
<feature type="transmembrane region" description="Helical" evidence="11">
    <location>
        <begin position="18"/>
        <end position="43"/>
    </location>
</feature>
<name>A0A3M6QJ83_9BURK</name>
<dbReference type="GO" id="GO:0005886">
    <property type="term" value="C:plasma membrane"/>
    <property type="evidence" value="ECO:0007669"/>
    <property type="project" value="UniProtKB-SubCell"/>
</dbReference>
<evidence type="ECO:0000259" key="12">
    <source>
        <dbReference type="Pfam" id="PF00912"/>
    </source>
</evidence>
<dbReference type="InterPro" id="IPR023346">
    <property type="entry name" value="Lysozyme-like_dom_sf"/>
</dbReference>
<dbReference type="GO" id="GO:0009252">
    <property type="term" value="P:peptidoglycan biosynthetic process"/>
    <property type="evidence" value="ECO:0007669"/>
    <property type="project" value="UniProtKB-UniRule"/>
</dbReference>
<dbReference type="SUPFAM" id="SSF53955">
    <property type="entry name" value="Lysozyme-like"/>
    <property type="match status" value="1"/>
</dbReference>
<comment type="subcellular location">
    <subcellularLocation>
        <location evidence="11">Cell inner membrane</location>
        <topology evidence="11">Single-pass membrane protein</topology>
    </subcellularLocation>
</comment>
<proteinExistence type="inferred from homology"/>
<reference evidence="13 14" key="1">
    <citation type="submission" date="2018-10" db="EMBL/GenBank/DDBJ databases">
        <title>Draft genome of Cortibacter populi DSM10536.</title>
        <authorList>
            <person name="Bernier A.-M."/>
            <person name="Bernard K."/>
        </authorList>
    </citation>
    <scope>NUCLEOTIDE SEQUENCE [LARGE SCALE GENOMIC DNA]</scope>
    <source>
        <strain evidence="13 14">DSM 105136</strain>
    </source>
</reference>
<evidence type="ECO:0000313" key="13">
    <source>
        <dbReference type="EMBL" id="RMX02569.1"/>
    </source>
</evidence>
<comment type="function">
    <text evidence="11">Peptidoglycan polymerase that catalyzes glycan chain elongation from lipid-linked precursors.</text>
</comment>
<dbReference type="InterPro" id="IPR001264">
    <property type="entry name" value="Glyco_trans_51"/>
</dbReference>
<dbReference type="InterPro" id="IPR036950">
    <property type="entry name" value="PBP_transglycosylase"/>
</dbReference>
<dbReference type="PANTHER" id="PTHR30400">
    <property type="entry name" value="MONOFUNCTIONAL BIOSYNTHETIC PEPTIDOGLYCAN TRANSGLYCOSYLASE"/>
    <property type="match status" value="1"/>
</dbReference>